<reference evidence="3" key="1">
    <citation type="submission" date="2018-07" db="EMBL/GenBank/DDBJ databases">
        <title>Genome Structure of the Opportunistic Pathogen Paracoccus yeei (Alphaproteobacteria) and Identification of Putative Virulence Factors.</title>
        <authorList>
            <person name="Lasek R."/>
            <person name="Szuplewska M."/>
            <person name="Mitura M."/>
            <person name="Decewicz P."/>
            <person name="Chmielowska C."/>
            <person name="Pawlot A."/>
            <person name="Sentkowska D."/>
            <person name="Czarnecki J."/>
            <person name="Bartosik D."/>
        </authorList>
    </citation>
    <scope>NUCLEOTIDE SEQUENCE [LARGE SCALE GENOMIC DNA]</scope>
    <source>
        <strain evidence="3">CCUG 32053</strain>
    </source>
</reference>
<dbReference type="PANTHER" id="PTHR32309">
    <property type="entry name" value="TYROSINE-PROTEIN KINASE"/>
    <property type="match status" value="1"/>
</dbReference>
<evidence type="ECO:0000256" key="1">
    <source>
        <dbReference type="SAM" id="MobiDB-lite"/>
    </source>
</evidence>
<sequence length="245" mass="25813">MQAETGKTPDETPAGVSALAPARQPVSSKFIRREGARASDDDHAKVIAQRFSILRTRLLREMRDRGWRKLAVAPLTRGAGATFVTVNLALALARQKHTQVMLLDMDLARPAIASTLGIPGCDSVSATLTSGGAIGTLIRLVEEAPNLSVLAPGRAEPDASEILQDRGLAQALESLVEAMPAEGIALMDTGPLLAEDEALATLPMADAILLVADGRRNTAANMAEAQRLLTGMPPVLGLILNKSED</sequence>
<dbReference type="SUPFAM" id="SSF52540">
    <property type="entry name" value="P-loop containing nucleoside triphosphate hydrolases"/>
    <property type="match status" value="1"/>
</dbReference>
<evidence type="ECO:0000313" key="3">
    <source>
        <dbReference type="Proteomes" id="UP000272010"/>
    </source>
</evidence>
<dbReference type="InterPro" id="IPR050445">
    <property type="entry name" value="Bact_polysacc_biosynth/exp"/>
</dbReference>
<dbReference type="AlphaFoldDB" id="A0A386UNP4"/>
<proteinExistence type="predicted"/>
<dbReference type="PANTHER" id="PTHR32309:SF31">
    <property type="entry name" value="CAPSULAR EXOPOLYSACCHARIDE FAMILY"/>
    <property type="match status" value="1"/>
</dbReference>
<accession>A0A386UNP4</accession>
<dbReference type="RefSeq" id="WP_028718373.1">
    <property type="nucleotide sequence ID" value="NZ_CAJGAB010000018.1"/>
</dbReference>
<dbReference type="EMBL" id="CP031078">
    <property type="protein sequence ID" value="AYF02237.1"/>
    <property type="molecule type" value="Genomic_DNA"/>
</dbReference>
<protein>
    <submittedName>
        <fullName evidence="2">Chromosome partitioning protein</fullName>
    </submittedName>
</protein>
<dbReference type="GeneID" id="78896593"/>
<organism evidence="2 3">
    <name type="scientific">Paracoccus yeei</name>
    <dbReference type="NCBI Taxonomy" id="147645"/>
    <lineage>
        <taxon>Bacteria</taxon>
        <taxon>Pseudomonadati</taxon>
        <taxon>Pseudomonadota</taxon>
        <taxon>Alphaproteobacteria</taxon>
        <taxon>Rhodobacterales</taxon>
        <taxon>Paracoccaceae</taxon>
        <taxon>Paracoccus</taxon>
    </lineage>
</organism>
<evidence type="ECO:0000313" key="2">
    <source>
        <dbReference type="EMBL" id="AYF02237.1"/>
    </source>
</evidence>
<feature type="region of interest" description="Disordered" evidence="1">
    <location>
        <begin position="1"/>
        <end position="23"/>
    </location>
</feature>
<dbReference type="InterPro" id="IPR027417">
    <property type="entry name" value="P-loop_NTPase"/>
</dbReference>
<dbReference type="Gene3D" id="3.40.50.300">
    <property type="entry name" value="P-loop containing nucleotide triphosphate hydrolases"/>
    <property type="match status" value="1"/>
</dbReference>
<gene>
    <name evidence="2" type="ORF">PY32053_02644</name>
</gene>
<dbReference type="Proteomes" id="UP000272010">
    <property type="component" value="Chromosome"/>
</dbReference>
<name>A0A386UNP4_9RHOB</name>